<gene>
    <name evidence="3" type="ORF">ABVK25_009020</name>
</gene>
<feature type="region of interest" description="Disordered" evidence="1">
    <location>
        <begin position="1"/>
        <end position="28"/>
    </location>
</feature>
<evidence type="ECO:0000256" key="1">
    <source>
        <dbReference type="SAM" id="MobiDB-lite"/>
    </source>
</evidence>
<dbReference type="Proteomes" id="UP001590951">
    <property type="component" value="Unassembled WGS sequence"/>
</dbReference>
<name>A0ABR4AYQ8_9LECA</name>
<reference evidence="3 4" key="1">
    <citation type="submission" date="2024-09" db="EMBL/GenBank/DDBJ databases">
        <title>Rethinking Asexuality: The Enigmatic Case of Functional Sexual Genes in Lepraria (Stereocaulaceae).</title>
        <authorList>
            <person name="Doellman M."/>
            <person name="Sun Y."/>
            <person name="Barcenas-Pena A."/>
            <person name="Lumbsch H.T."/>
            <person name="Grewe F."/>
        </authorList>
    </citation>
    <scope>NUCLEOTIDE SEQUENCE [LARGE SCALE GENOMIC DNA]</scope>
    <source>
        <strain evidence="3 4">Grewe 0041</strain>
    </source>
</reference>
<organism evidence="3 4">
    <name type="scientific">Lepraria finkii</name>
    <dbReference type="NCBI Taxonomy" id="1340010"/>
    <lineage>
        <taxon>Eukaryota</taxon>
        <taxon>Fungi</taxon>
        <taxon>Dikarya</taxon>
        <taxon>Ascomycota</taxon>
        <taxon>Pezizomycotina</taxon>
        <taxon>Lecanoromycetes</taxon>
        <taxon>OSLEUM clade</taxon>
        <taxon>Lecanoromycetidae</taxon>
        <taxon>Lecanorales</taxon>
        <taxon>Lecanorineae</taxon>
        <taxon>Stereocaulaceae</taxon>
        <taxon>Lepraria</taxon>
    </lineage>
</organism>
<feature type="compositionally biased region" description="Polar residues" evidence="1">
    <location>
        <begin position="84"/>
        <end position="101"/>
    </location>
</feature>
<accession>A0ABR4AYQ8</accession>
<sequence length="140" mass="15640">MAKSLRSSRNKTNNLKLRSKVFGPVEDARKERLSAKLLELASKPIEKTEEDAKMIHDDKESKQPKETESEADLLVSEGEMDLDQANTSTNATNSGSRSIGSIQKKGRGKARAAMVFPVYKKGRRVGAQLSKRQRRKSLRP</sequence>
<protein>
    <recommendedName>
        <fullName evidence="2">DUF2423 domain-containing protein</fullName>
    </recommendedName>
</protein>
<evidence type="ECO:0000313" key="4">
    <source>
        <dbReference type="Proteomes" id="UP001590951"/>
    </source>
</evidence>
<feature type="region of interest" description="Disordered" evidence="1">
    <location>
        <begin position="42"/>
        <end position="113"/>
    </location>
</feature>
<dbReference type="InterPro" id="IPR019434">
    <property type="entry name" value="DUF2423"/>
</dbReference>
<evidence type="ECO:0000259" key="2">
    <source>
        <dbReference type="Pfam" id="PF10338"/>
    </source>
</evidence>
<feature type="compositionally biased region" description="Basic and acidic residues" evidence="1">
    <location>
        <begin position="44"/>
        <end position="68"/>
    </location>
</feature>
<evidence type="ECO:0000313" key="3">
    <source>
        <dbReference type="EMBL" id="KAL2050782.1"/>
    </source>
</evidence>
<dbReference type="PANTHER" id="PTHR28219:SF1">
    <property type="entry name" value="UPF0642 PROTEIN YBL028C"/>
    <property type="match status" value="1"/>
</dbReference>
<dbReference type="EMBL" id="JBHFEH010000043">
    <property type="protein sequence ID" value="KAL2050782.1"/>
    <property type="molecule type" value="Genomic_DNA"/>
</dbReference>
<keyword evidence="4" id="KW-1185">Reference proteome</keyword>
<dbReference type="PANTHER" id="PTHR28219">
    <property type="entry name" value="UPF0642 PROTEIN YBL028C"/>
    <property type="match status" value="1"/>
</dbReference>
<comment type="caution">
    <text evidence="3">The sequence shown here is derived from an EMBL/GenBank/DDBJ whole genome shotgun (WGS) entry which is preliminary data.</text>
</comment>
<feature type="domain" description="DUF2423" evidence="2">
    <location>
        <begin position="1"/>
        <end position="44"/>
    </location>
</feature>
<feature type="compositionally biased region" description="Polar residues" evidence="1">
    <location>
        <begin position="1"/>
        <end position="16"/>
    </location>
</feature>
<dbReference type="Pfam" id="PF10338">
    <property type="entry name" value="YBL028C_N"/>
    <property type="match status" value="1"/>
</dbReference>
<proteinExistence type="predicted"/>